<proteinExistence type="predicted"/>
<dbReference type="Proteomes" id="UP000233556">
    <property type="component" value="Unassembled WGS sequence"/>
</dbReference>
<accession>A0A2I0THD7</accession>
<evidence type="ECO:0000256" key="1">
    <source>
        <dbReference type="SAM" id="MobiDB-lite"/>
    </source>
</evidence>
<reference evidence="3" key="2">
    <citation type="submission" date="2017-12" db="EMBL/GenBank/DDBJ databases">
        <title>Genome sequence of the Bar-tailed Godwit (Limosa lapponica baueri).</title>
        <authorList>
            <person name="Lima N.C.B."/>
            <person name="Parody-Merino A.M."/>
            <person name="Battley P.F."/>
            <person name="Fidler A.E."/>
            <person name="Prosdocimi F."/>
        </authorList>
    </citation>
    <scope>NUCLEOTIDE SEQUENCE [LARGE SCALE GENOMIC DNA]</scope>
</reference>
<evidence type="ECO:0000313" key="3">
    <source>
        <dbReference type="Proteomes" id="UP000233556"/>
    </source>
</evidence>
<protein>
    <submittedName>
        <fullName evidence="2">Uncharacterized protein</fullName>
    </submittedName>
</protein>
<sequence>MGRDRSNASQAKDSARQSLREMRERGDSAAEMQQDSDSESHLTSASLPAAFTHKNGLNPKNYRSNDCGQMSNPAFSHLQSVLENKFWAPHYKKDIEVLERVQRRATKLVRGLENKSYEERLRELGMFSLEKRRLRGDLIALYDYLKGGFRERRSRFITLFVVQPPPTSIPAEMLECILKQGIDKDLGDVKEGRKSQYGSVRSCHTDLIYFYDIVMGSADGRTSYILI</sequence>
<name>A0A2I0THD7_LIMLA</name>
<dbReference type="AlphaFoldDB" id="A0A2I0THD7"/>
<evidence type="ECO:0000313" key="2">
    <source>
        <dbReference type="EMBL" id="PKU33215.1"/>
    </source>
</evidence>
<reference evidence="3" key="1">
    <citation type="submission" date="2017-11" db="EMBL/GenBank/DDBJ databases">
        <authorList>
            <person name="Lima N.C."/>
            <person name="Parody-Merino A.M."/>
            <person name="Battley P.F."/>
            <person name="Fidler A.E."/>
            <person name="Prosdocimi F."/>
        </authorList>
    </citation>
    <scope>NUCLEOTIDE SEQUENCE [LARGE SCALE GENOMIC DNA]</scope>
</reference>
<keyword evidence="3" id="KW-1185">Reference proteome</keyword>
<feature type="region of interest" description="Disordered" evidence="1">
    <location>
        <begin position="1"/>
        <end position="43"/>
    </location>
</feature>
<feature type="compositionally biased region" description="Basic and acidic residues" evidence="1">
    <location>
        <begin position="13"/>
        <end position="28"/>
    </location>
</feature>
<feature type="compositionally biased region" description="Polar residues" evidence="1">
    <location>
        <begin position="31"/>
        <end position="43"/>
    </location>
</feature>
<dbReference type="OrthoDB" id="276744at2759"/>
<organism evidence="2 3">
    <name type="scientific">Limosa lapponica baueri</name>
    <dbReference type="NCBI Taxonomy" id="1758121"/>
    <lineage>
        <taxon>Eukaryota</taxon>
        <taxon>Metazoa</taxon>
        <taxon>Chordata</taxon>
        <taxon>Craniata</taxon>
        <taxon>Vertebrata</taxon>
        <taxon>Euteleostomi</taxon>
        <taxon>Archelosauria</taxon>
        <taxon>Archosauria</taxon>
        <taxon>Dinosauria</taxon>
        <taxon>Saurischia</taxon>
        <taxon>Theropoda</taxon>
        <taxon>Coelurosauria</taxon>
        <taxon>Aves</taxon>
        <taxon>Neognathae</taxon>
        <taxon>Neoaves</taxon>
        <taxon>Charadriiformes</taxon>
        <taxon>Scolopacidae</taxon>
        <taxon>Limosa</taxon>
    </lineage>
</organism>
<dbReference type="EMBL" id="KZ510333">
    <property type="protein sequence ID" value="PKU33215.1"/>
    <property type="molecule type" value="Genomic_DNA"/>
</dbReference>
<gene>
    <name evidence="2" type="ORF">llap_16481</name>
</gene>